<dbReference type="PANTHER" id="PTHR15284">
    <property type="entry name" value="NUCLEAR FACTOR INTERLEUKIN-3-REGULATED PROTEIN"/>
    <property type="match status" value="1"/>
</dbReference>
<keyword evidence="4" id="KW-0804">Transcription</keyword>
<feature type="compositionally biased region" description="Basic and acidic residues" evidence="6">
    <location>
        <begin position="626"/>
        <end position="636"/>
    </location>
</feature>
<dbReference type="CDD" id="cd14695">
    <property type="entry name" value="bZIP_HLF"/>
    <property type="match status" value="1"/>
</dbReference>
<sequence length="704" mass="79824">MNRNTCTHNICSSNEGQVITDNTCSYVWIPQVQSSITLKSWLQFADEHAAWYVTSDLINGRVGLPKPVQVSTSNVKSNISSVIFQTQGLVCFFNVLDKTIDLKYGKSTKMPVLMYQQGLQEFYSMLPNEFGSSPSYPAESMDIESDNSDTGPLKRKRRDDDQSSNDSSNIGIPTCIVTPTSNGKSDDEDDEARFIPSRKRREFIPETNKDQCYWEKRRKNNEAARRSREKRRIQDVVLENRIIELSRDNLGLRNELYAIKKKFGIPLNETFQLDENEKESHSEKARLYSLNSPMAPQMPGYMNSQIPNSRCAPVMPLSSQLSVRLPPVQDSYPPKTLPYLFAPTSDQYVTNSIASTNSSINSRSEKDVSEYSPKQAAYNHPELNEEMMRKQMKMNYEHIMANKPSEYESDVRNTADKNESMFRYHDSGNSLPPQEKPSHSFSTNPTSLQMSMAAYCQSRDRSNSLTSRASGLQHESRDRSNSLTSRTSGLQHEDLSDDYSQDQPLSLTVRRRTNSFSGNDSSNSISSPGSPVSNSPPAMALPHKLRHKLPTDTKNHSPFKDYGSNYYLSGLTQLSEIALAQSNPLPLVKRPSQDDERNDTNSSGSGNNSNPRALIDPRYVERRKRNNEAARKCRENRKTLTQLREVKSSYLENENGKLREELDVLQDEMKRLRDLVEKKRGIRSDHKDGSSSQSSPESESQQGN</sequence>
<dbReference type="PROSITE" id="PS00036">
    <property type="entry name" value="BZIP_BASIC"/>
    <property type="match status" value="1"/>
</dbReference>
<proteinExistence type="inferred from homology"/>
<evidence type="ECO:0000256" key="5">
    <source>
        <dbReference type="ARBA" id="ARBA00023242"/>
    </source>
</evidence>
<feature type="compositionally biased region" description="Basic and acidic residues" evidence="6">
    <location>
        <begin position="676"/>
        <end position="689"/>
    </location>
</feature>
<keyword evidence="2" id="KW-0805">Transcription regulation</keyword>
<dbReference type="GO" id="GO:0003677">
    <property type="term" value="F:DNA binding"/>
    <property type="evidence" value="ECO:0007669"/>
    <property type="project" value="UniProtKB-KW"/>
</dbReference>
<dbReference type="CDD" id="cd14694">
    <property type="entry name" value="bZIP_NFIL3"/>
    <property type="match status" value="1"/>
</dbReference>
<dbReference type="SMART" id="SM00338">
    <property type="entry name" value="BRLZ"/>
    <property type="match status" value="2"/>
</dbReference>
<dbReference type="GO" id="GO:0003700">
    <property type="term" value="F:DNA-binding transcription factor activity"/>
    <property type="evidence" value="ECO:0007669"/>
    <property type="project" value="InterPro"/>
</dbReference>
<feature type="region of interest" description="Disordered" evidence="6">
    <location>
        <begin position="422"/>
        <end position="540"/>
    </location>
</feature>
<gene>
    <name evidence="8" type="ORF">MEDL_9498</name>
</gene>
<dbReference type="Pfam" id="PF07716">
    <property type="entry name" value="bZIP_2"/>
    <property type="match status" value="2"/>
</dbReference>
<evidence type="ECO:0000256" key="1">
    <source>
        <dbReference type="ARBA" id="ARBA00006079"/>
    </source>
</evidence>
<organism evidence="8 9">
    <name type="scientific">Mytilus edulis</name>
    <name type="common">Blue mussel</name>
    <dbReference type="NCBI Taxonomy" id="6550"/>
    <lineage>
        <taxon>Eukaryota</taxon>
        <taxon>Metazoa</taxon>
        <taxon>Spiralia</taxon>
        <taxon>Lophotrochozoa</taxon>
        <taxon>Mollusca</taxon>
        <taxon>Bivalvia</taxon>
        <taxon>Autobranchia</taxon>
        <taxon>Pteriomorphia</taxon>
        <taxon>Mytilida</taxon>
        <taxon>Mytiloidea</taxon>
        <taxon>Mytilidae</taxon>
        <taxon>Mytilinae</taxon>
        <taxon>Mytilus</taxon>
    </lineage>
</organism>
<dbReference type="AlphaFoldDB" id="A0A8S3QHE5"/>
<evidence type="ECO:0000313" key="8">
    <source>
        <dbReference type="EMBL" id="CAG2194481.1"/>
    </source>
</evidence>
<evidence type="ECO:0000256" key="6">
    <source>
        <dbReference type="SAM" id="MobiDB-lite"/>
    </source>
</evidence>
<evidence type="ECO:0000256" key="3">
    <source>
        <dbReference type="ARBA" id="ARBA00023125"/>
    </source>
</evidence>
<reference evidence="8" key="1">
    <citation type="submission" date="2021-03" db="EMBL/GenBank/DDBJ databases">
        <authorList>
            <person name="Bekaert M."/>
        </authorList>
    </citation>
    <scope>NUCLEOTIDE SEQUENCE</scope>
</reference>
<keyword evidence="5" id="KW-0539">Nucleus</keyword>
<dbReference type="InterPro" id="IPR004827">
    <property type="entry name" value="bZIP"/>
</dbReference>
<dbReference type="InterPro" id="IPR046347">
    <property type="entry name" value="bZIP_sf"/>
</dbReference>
<dbReference type="Gene3D" id="1.20.5.170">
    <property type="match status" value="2"/>
</dbReference>
<accession>A0A8S3QHE5</accession>
<evidence type="ECO:0000256" key="4">
    <source>
        <dbReference type="ARBA" id="ARBA00023163"/>
    </source>
</evidence>
<feature type="compositionally biased region" description="Low complexity" evidence="6">
    <location>
        <begin position="601"/>
        <end position="610"/>
    </location>
</feature>
<feature type="compositionally biased region" description="Polar residues" evidence="6">
    <location>
        <begin position="439"/>
        <end position="450"/>
    </location>
</feature>
<evidence type="ECO:0000256" key="2">
    <source>
        <dbReference type="ARBA" id="ARBA00023015"/>
    </source>
</evidence>
<dbReference type="InterPro" id="IPR047229">
    <property type="entry name" value="NFIL3-like"/>
</dbReference>
<keyword evidence="3" id="KW-0238">DNA-binding</keyword>
<dbReference type="PROSITE" id="PS50217">
    <property type="entry name" value="BZIP"/>
    <property type="match status" value="2"/>
</dbReference>
<feature type="compositionally biased region" description="Low complexity" evidence="6">
    <location>
        <begin position="514"/>
        <end position="537"/>
    </location>
</feature>
<comment type="caution">
    <text evidence="8">The sequence shown here is derived from an EMBL/GenBank/DDBJ whole genome shotgun (WGS) entry which is preliminary data.</text>
</comment>
<evidence type="ECO:0000313" key="9">
    <source>
        <dbReference type="Proteomes" id="UP000683360"/>
    </source>
</evidence>
<feature type="compositionally biased region" description="Low complexity" evidence="6">
    <location>
        <begin position="690"/>
        <end position="704"/>
    </location>
</feature>
<feature type="domain" description="BZIP" evidence="7">
    <location>
        <begin position="210"/>
        <end position="262"/>
    </location>
</feature>
<dbReference type="FunFam" id="1.20.5.170:FF:000025">
    <property type="entry name" value="nuclear factor interleukin-3-regulated protein-like"/>
    <property type="match status" value="1"/>
</dbReference>
<dbReference type="Proteomes" id="UP000683360">
    <property type="component" value="Unassembled WGS sequence"/>
</dbReference>
<feature type="region of interest" description="Disordered" evidence="6">
    <location>
        <begin position="584"/>
        <end position="636"/>
    </location>
</feature>
<dbReference type="SUPFAM" id="SSF57959">
    <property type="entry name" value="Leucine zipper domain"/>
    <property type="match status" value="2"/>
</dbReference>
<name>A0A8S3QHE5_MYTED</name>
<dbReference type="InterPro" id="IPR047106">
    <property type="entry name" value="NFIL3-like_bZIP"/>
</dbReference>
<feature type="domain" description="BZIP" evidence="7">
    <location>
        <begin position="616"/>
        <end position="679"/>
    </location>
</feature>
<dbReference type="GO" id="GO:0005634">
    <property type="term" value="C:nucleus"/>
    <property type="evidence" value="ECO:0007669"/>
    <property type="project" value="TreeGrafter"/>
</dbReference>
<dbReference type="GO" id="GO:0007623">
    <property type="term" value="P:circadian rhythm"/>
    <property type="evidence" value="ECO:0007669"/>
    <property type="project" value="TreeGrafter"/>
</dbReference>
<dbReference type="EMBL" id="CAJPWZ010000481">
    <property type="protein sequence ID" value="CAG2194481.1"/>
    <property type="molecule type" value="Genomic_DNA"/>
</dbReference>
<protein>
    <submittedName>
        <fullName evidence="8">VRI</fullName>
    </submittedName>
</protein>
<dbReference type="PANTHER" id="PTHR15284:SF0">
    <property type="entry name" value="GH23983P"/>
    <property type="match status" value="1"/>
</dbReference>
<comment type="similarity">
    <text evidence="1">Belongs to the bZIP family. NFIL3 subfamily.</text>
</comment>
<feature type="region of interest" description="Disordered" evidence="6">
    <location>
        <begin position="676"/>
        <end position="704"/>
    </location>
</feature>
<dbReference type="OrthoDB" id="6151507at2759"/>
<feature type="region of interest" description="Disordered" evidence="6">
    <location>
        <begin position="134"/>
        <end position="201"/>
    </location>
</feature>
<evidence type="ECO:0000259" key="7">
    <source>
        <dbReference type="PROSITE" id="PS50217"/>
    </source>
</evidence>
<keyword evidence="9" id="KW-1185">Reference proteome</keyword>
<feature type="compositionally biased region" description="Polar residues" evidence="6">
    <location>
        <begin position="481"/>
        <end position="490"/>
    </location>
</feature>